<organism evidence="3 4">
    <name type="scientific">Desulfosarcina widdelii</name>
    <dbReference type="NCBI Taxonomy" id="947919"/>
    <lineage>
        <taxon>Bacteria</taxon>
        <taxon>Pseudomonadati</taxon>
        <taxon>Thermodesulfobacteriota</taxon>
        <taxon>Desulfobacteria</taxon>
        <taxon>Desulfobacterales</taxon>
        <taxon>Desulfosarcinaceae</taxon>
        <taxon>Desulfosarcina</taxon>
    </lineage>
</organism>
<name>A0A5K7Z6G4_9BACT</name>
<proteinExistence type="predicted"/>
<evidence type="ECO:0000259" key="2">
    <source>
        <dbReference type="PROSITE" id="PS51664"/>
    </source>
</evidence>
<feature type="repeat" description="TPR" evidence="1">
    <location>
        <begin position="536"/>
        <end position="569"/>
    </location>
</feature>
<sequence>MKRTGPIELKDAFKQATDDQDKICQPEKTVATVKKRMQSMDLKILEKTERIDNGRLDIPVFFSTCGHDARAVIGTRKQMGKGATPAQAEASAVMELAERFSFFSFYKNRSYTQTGTREQFREEAISFTQIAKSVHDESDDLSAAKKIFETLPLRWTGAWNLTREKEVLVPIDWFYAINAFNGPSAGNCVEEALVQGICEIVERHVSSLISRKRLPAARIDPQSTTDRLVMEMLDKYARAGVELFVNDFTLDMGIPSIAVLAYDPATFPAKSEIVWTAGTTPGPEKALSRALTEVAQLAGDFNSGANYEASGLPKFTRLGDAAYIMEAPGPISMTDLPDLSNENIRKEVEALIQALGQRDYEVLTIDTTHPQLAVPALYTIIPGAHFRERAAGTSVAMFAAKIATENFGPDDAIRRLTEMERLLPGKYFIQFYLGNCHLEKGDPRLALTHFSRALDLSLDLASARQDIPSIYSYMGVCYKDLGDYENALAVLAKGEALDARRTDIYNLMGFCHFMRKEHEAAIRCFEKVIQLDPGSAIDYANIASNYRDMGRTQDAVQYYRLALELDPSIDFARDNLARLAGDNS</sequence>
<dbReference type="KEGG" id="dwd:DSCW_14610"/>
<dbReference type="Gene3D" id="3.30.160.660">
    <property type="match status" value="1"/>
</dbReference>
<dbReference type="Gene3D" id="3.30.40.250">
    <property type="match status" value="1"/>
</dbReference>
<dbReference type="PANTHER" id="PTHR37809">
    <property type="entry name" value="RIBOSOMAL PROTEIN S12 METHYLTHIOTRANSFERASE ACCESSORY FACTOR YCAO"/>
    <property type="match status" value="1"/>
</dbReference>
<dbReference type="SUPFAM" id="SSF48452">
    <property type="entry name" value="TPR-like"/>
    <property type="match status" value="1"/>
</dbReference>
<dbReference type="SMART" id="SM00028">
    <property type="entry name" value="TPR"/>
    <property type="match status" value="4"/>
</dbReference>
<evidence type="ECO:0000313" key="3">
    <source>
        <dbReference type="EMBL" id="BBO74044.1"/>
    </source>
</evidence>
<evidence type="ECO:0000256" key="1">
    <source>
        <dbReference type="PROSITE-ProRule" id="PRU00339"/>
    </source>
</evidence>
<dbReference type="Proteomes" id="UP000427769">
    <property type="component" value="Chromosome"/>
</dbReference>
<dbReference type="Pfam" id="PF13181">
    <property type="entry name" value="TPR_8"/>
    <property type="match status" value="1"/>
</dbReference>
<gene>
    <name evidence="3" type="ORF">DSCW_14610</name>
</gene>
<dbReference type="Pfam" id="PF02624">
    <property type="entry name" value="YcaO"/>
    <property type="match status" value="1"/>
</dbReference>
<dbReference type="EMBL" id="AP021875">
    <property type="protein sequence ID" value="BBO74044.1"/>
    <property type="molecule type" value="Genomic_DNA"/>
</dbReference>
<dbReference type="Pfam" id="PF13424">
    <property type="entry name" value="TPR_12"/>
    <property type="match status" value="1"/>
</dbReference>
<dbReference type="PANTHER" id="PTHR37809:SF1">
    <property type="entry name" value="RIBOSOMAL PROTEIN S12 METHYLTHIOTRANSFERASE ACCESSORY FACTOR YCAO"/>
    <property type="match status" value="1"/>
</dbReference>
<dbReference type="AlphaFoldDB" id="A0A5K7Z6G4"/>
<dbReference type="Gene3D" id="1.25.40.10">
    <property type="entry name" value="Tetratricopeptide repeat domain"/>
    <property type="match status" value="1"/>
</dbReference>
<dbReference type="OrthoDB" id="5380721at2"/>
<dbReference type="PROSITE" id="PS50005">
    <property type="entry name" value="TPR"/>
    <property type="match status" value="3"/>
</dbReference>
<dbReference type="NCBIfam" id="TIGR00702">
    <property type="entry name" value="YcaO-type kinase domain"/>
    <property type="match status" value="1"/>
</dbReference>
<reference evidence="3 4" key="1">
    <citation type="submission" date="2019-11" db="EMBL/GenBank/DDBJ databases">
        <title>Comparative genomics of hydrocarbon-degrading Desulfosarcina strains.</title>
        <authorList>
            <person name="Watanabe M."/>
            <person name="Kojima H."/>
            <person name="Fukui M."/>
        </authorList>
    </citation>
    <scope>NUCLEOTIDE SEQUENCE [LARGE SCALE GENOMIC DNA]</scope>
    <source>
        <strain evidence="3 4">PP31</strain>
    </source>
</reference>
<dbReference type="InterPro" id="IPR019734">
    <property type="entry name" value="TPR_rpt"/>
</dbReference>
<dbReference type="InterPro" id="IPR003776">
    <property type="entry name" value="YcaO-like_dom"/>
</dbReference>
<accession>A0A5K7Z6G4</accession>
<feature type="repeat" description="TPR" evidence="1">
    <location>
        <begin position="468"/>
        <end position="501"/>
    </location>
</feature>
<keyword evidence="4" id="KW-1185">Reference proteome</keyword>
<dbReference type="Gene3D" id="3.30.1330.230">
    <property type="match status" value="1"/>
</dbReference>
<protein>
    <recommendedName>
        <fullName evidence="2">YcaO domain-containing protein</fullName>
    </recommendedName>
</protein>
<dbReference type="PROSITE" id="PS51664">
    <property type="entry name" value="YCAO"/>
    <property type="match status" value="1"/>
</dbReference>
<dbReference type="PROSITE" id="PS50293">
    <property type="entry name" value="TPR_REGION"/>
    <property type="match status" value="1"/>
</dbReference>
<dbReference type="RefSeq" id="WP_155303104.1">
    <property type="nucleotide sequence ID" value="NZ_AP021875.1"/>
</dbReference>
<feature type="domain" description="YcaO" evidence="2">
    <location>
        <begin position="80"/>
        <end position="383"/>
    </location>
</feature>
<evidence type="ECO:0000313" key="4">
    <source>
        <dbReference type="Proteomes" id="UP000427769"/>
    </source>
</evidence>
<feature type="repeat" description="TPR" evidence="1">
    <location>
        <begin position="502"/>
        <end position="535"/>
    </location>
</feature>
<dbReference type="InterPro" id="IPR011990">
    <property type="entry name" value="TPR-like_helical_dom_sf"/>
</dbReference>
<keyword evidence="1" id="KW-0802">TPR repeat</keyword>